<sequence length="253" mass="29408">MAISFQETALYELHFWLEVLGDHGRFIHDSLAPSEKEKIEVAASFIKRFDQLLQTSKKPLTDQEIMMVAKKAKVASEKIRAFKLWLIKEHLVGEVKISLPPSFINHMVNEVEEAIRVFSYLETGQNIPVVHPLHHDLLWLIDAAGHAGAIDADLDRVEKKLKEKGQQFMKEWEDFYLKAVELAGYLRANVDKFPALDKFHQDIELEMTIFKVFLMELEEMRIKKEALGTFTPLMADHMAREETYYLRKIELVP</sequence>
<dbReference type="InterPro" id="IPR021328">
    <property type="entry name" value="CotB-like"/>
</dbReference>
<reference evidence="1 2" key="1">
    <citation type="submission" date="2019-05" db="EMBL/GenBank/DDBJ databases">
        <title>Psychrobacillus vulpis sp. nov., a new species isolated from feces of a red fox that inhabits in The Tablas de Daimiel Natural Park, Albacete, Spain.</title>
        <authorList>
            <person name="Rodriguez M."/>
            <person name="Reina J.C."/>
            <person name="Bejar V."/>
            <person name="Llamas I."/>
        </authorList>
    </citation>
    <scope>NUCLEOTIDE SEQUENCE [LARGE SCALE GENOMIC DNA]</scope>
    <source>
        <strain evidence="1 2">NEAU-3TGS17</strain>
    </source>
</reference>
<dbReference type="OrthoDB" id="1633927at2"/>
<dbReference type="Pfam" id="PF11155">
    <property type="entry name" value="DUF2935"/>
    <property type="match status" value="2"/>
</dbReference>
<keyword evidence="2" id="KW-1185">Reference proteome</keyword>
<organism evidence="1 2">
    <name type="scientific">Psychrobacillus lasiicapitis</name>
    <dbReference type="NCBI Taxonomy" id="1636719"/>
    <lineage>
        <taxon>Bacteria</taxon>
        <taxon>Bacillati</taxon>
        <taxon>Bacillota</taxon>
        <taxon>Bacilli</taxon>
        <taxon>Bacillales</taxon>
        <taxon>Bacillaceae</taxon>
        <taxon>Psychrobacillus</taxon>
    </lineage>
</organism>
<name>A0A544TCC6_9BACI</name>
<accession>A0A544TCC6</accession>
<dbReference type="AlphaFoldDB" id="A0A544TCC6"/>
<dbReference type="Proteomes" id="UP000317316">
    <property type="component" value="Unassembled WGS sequence"/>
</dbReference>
<evidence type="ECO:0000313" key="1">
    <source>
        <dbReference type="EMBL" id="TQR15098.1"/>
    </source>
</evidence>
<proteinExistence type="predicted"/>
<evidence type="ECO:0000313" key="2">
    <source>
        <dbReference type="Proteomes" id="UP000317316"/>
    </source>
</evidence>
<comment type="caution">
    <text evidence="1">The sequence shown here is derived from an EMBL/GenBank/DDBJ whole genome shotgun (WGS) entry which is preliminary data.</text>
</comment>
<dbReference type="EMBL" id="VDGH01000003">
    <property type="protein sequence ID" value="TQR15098.1"/>
    <property type="molecule type" value="Genomic_DNA"/>
</dbReference>
<dbReference type="Gene3D" id="1.20.1260.120">
    <property type="entry name" value="Protein of unknown function DUF2935"/>
    <property type="match status" value="1"/>
</dbReference>
<dbReference type="SUPFAM" id="SSF158430">
    <property type="entry name" value="Bacillus cereus metalloprotein-like"/>
    <property type="match status" value="2"/>
</dbReference>
<gene>
    <name evidence="1" type="ORF">FG382_06420</name>
</gene>
<protein>
    <submittedName>
        <fullName evidence="1">DUF2935 domain-containing protein</fullName>
    </submittedName>
</protein>